<keyword evidence="2 6" id="KW-0812">Transmembrane</keyword>
<evidence type="ECO:0000313" key="9">
    <source>
        <dbReference type="Proteomes" id="UP001375240"/>
    </source>
</evidence>
<dbReference type="InterPro" id="IPR004843">
    <property type="entry name" value="Calcineurin-like_PHP"/>
</dbReference>
<feature type="domain" description="Calcineurin-like phosphoesterase" evidence="7">
    <location>
        <begin position="138"/>
        <end position="400"/>
    </location>
</feature>
<dbReference type="InterPro" id="IPR033308">
    <property type="entry name" value="PGAP5/Cdc1/Ted1"/>
</dbReference>
<feature type="transmembrane region" description="Helical" evidence="6">
    <location>
        <begin position="757"/>
        <end position="778"/>
    </location>
</feature>
<feature type="region of interest" description="Disordered" evidence="5">
    <location>
        <begin position="599"/>
        <end position="672"/>
    </location>
</feature>
<accession>A0AAV9UPT1</accession>
<dbReference type="GO" id="GO:0005783">
    <property type="term" value="C:endoplasmic reticulum"/>
    <property type="evidence" value="ECO:0007669"/>
    <property type="project" value="TreeGrafter"/>
</dbReference>
<evidence type="ECO:0000259" key="7">
    <source>
        <dbReference type="Pfam" id="PF00149"/>
    </source>
</evidence>
<evidence type="ECO:0000256" key="2">
    <source>
        <dbReference type="ARBA" id="ARBA00022692"/>
    </source>
</evidence>
<organism evidence="8 9">
    <name type="scientific">Orbilia brochopaga</name>
    <dbReference type="NCBI Taxonomy" id="3140254"/>
    <lineage>
        <taxon>Eukaryota</taxon>
        <taxon>Fungi</taxon>
        <taxon>Dikarya</taxon>
        <taxon>Ascomycota</taxon>
        <taxon>Pezizomycotina</taxon>
        <taxon>Orbiliomycetes</taxon>
        <taxon>Orbiliales</taxon>
        <taxon>Orbiliaceae</taxon>
        <taxon>Orbilia</taxon>
    </lineage>
</organism>
<sequence>MPPFSDSRLVGFVRSLPLYTIHFLRSISLFFVYSLTSLASRWTASTEAWWWETRRAGWRGQVNLTNLLRLIWVGVIYWGEIGGFTDAVSRCDWSNWERWPKGSNPAHAVLIADPQLVDPHTYVRSKPLMAATMYYIDRYLSRVYRDILTGLDPEAVVFLGDLFDGGREWDTQLTADEPGGTGLGEKAHMNDAYWHQEYQRFQRIFPNEPGVLTIKSLPGNHDLGFGKGIKPEVYERFRTYFGETNSVWEIGNHSFVLIDTVSLSDDRQDANGWKVGGKAKQWLDEYTKGMHQPMPRTTSPRKLMSQQIQLADEKDSVESSPPPQQNMFTRPLPSILITHVPLYRGPNVPCGPLRESKLHGGGIPFRAGYQYSNVLSHDLSRDLLQKISPTWVFSGDDHDYCVHQHAGVGDPGKGIRTGRWGIIKEITVKSISWCMGIRKPGVVLVSLYNPEERDLSHDILVKNFERNQELQRHGETDLETEYGINAQTHLCLLPDQLGTFMLYAGLLAWTLIILSIKVQRLTSPYYHNKSRSDSSISTSPSSSSSSKSGKHGSPSLYISPDKANFNAKKQEPLLPLATPTPTTATFAYHQHTLIPAVNSTTTSTLATPPLNTVTQKPRATASGSISPGGSRSSSPRPSGGYGYYSGRHELELPPSGRVTPSSDHDDEQRKYRKEADPQVFAGMNQWISQSAAGDAVGKSREEAKRWLDEKSFTLQKVLQANAVGRQAVKLWRKSGGGWCCCCGDWVERRTRTIRRSVWAVILETRDIAVVVLPVYWWVLTSY</sequence>
<name>A0AAV9UPT1_9PEZI</name>
<comment type="subcellular location">
    <subcellularLocation>
        <location evidence="1">Membrane</location>
        <topology evidence="1">Multi-pass membrane protein</topology>
    </subcellularLocation>
</comment>
<evidence type="ECO:0000256" key="5">
    <source>
        <dbReference type="SAM" id="MobiDB-lite"/>
    </source>
</evidence>
<feature type="region of interest" description="Disordered" evidence="5">
    <location>
        <begin position="528"/>
        <end position="561"/>
    </location>
</feature>
<dbReference type="Proteomes" id="UP001375240">
    <property type="component" value="Unassembled WGS sequence"/>
</dbReference>
<dbReference type="PANTHER" id="PTHR13315">
    <property type="entry name" value="METALLO PHOSPHOESTERASE RELATED"/>
    <property type="match status" value="1"/>
</dbReference>
<keyword evidence="3 6" id="KW-1133">Transmembrane helix</keyword>
<keyword evidence="4 6" id="KW-0472">Membrane</keyword>
<evidence type="ECO:0000256" key="1">
    <source>
        <dbReference type="ARBA" id="ARBA00004141"/>
    </source>
</evidence>
<comment type="caution">
    <text evidence="8">The sequence shown here is derived from an EMBL/GenBank/DDBJ whole genome shotgun (WGS) entry which is preliminary data.</text>
</comment>
<feature type="compositionally biased region" description="Low complexity" evidence="5">
    <location>
        <begin position="599"/>
        <end position="612"/>
    </location>
</feature>
<dbReference type="Pfam" id="PF00149">
    <property type="entry name" value="Metallophos"/>
    <property type="match status" value="1"/>
</dbReference>
<dbReference type="AlphaFoldDB" id="A0AAV9UPT1"/>
<evidence type="ECO:0000313" key="8">
    <source>
        <dbReference type="EMBL" id="KAK6344200.1"/>
    </source>
</evidence>
<evidence type="ECO:0000256" key="3">
    <source>
        <dbReference type="ARBA" id="ARBA00022989"/>
    </source>
</evidence>
<feature type="transmembrane region" description="Helical" evidence="6">
    <location>
        <begin position="497"/>
        <end position="516"/>
    </location>
</feature>
<dbReference type="GO" id="GO:0016020">
    <property type="term" value="C:membrane"/>
    <property type="evidence" value="ECO:0007669"/>
    <property type="project" value="UniProtKB-SubCell"/>
</dbReference>
<feature type="compositionally biased region" description="Low complexity" evidence="5">
    <location>
        <begin position="622"/>
        <end position="638"/>
    </location>
</feature>
<feature type="compositionally biased region" description="Low complexity" evidence="5">
    <location>
        <begin position="533"/>
        <end position="555"/>
    </location>
</feature>
<evidence type="ECO:0000256" key="6">
    <source>
        <dbReference type="SAM" id="Phobius"/>
    </source>
</evidence>
<reference evidence="8 9" key="1">
    <citation type="submission" date="2019-10" db="EMBL/GenBank/DDBJ databases">
        <authorList>
            <person name="Palmer J.M."/>
        </authorList>
    </citation>
    <scope>NUCLEOTIDE SEQUENCE [LARGE SCALE GENOMIC DNA]</scope>
    <source>
        <strain evidence="8 9">TWF696</strain>
    </source>
</reference>
<dbReference type="SUPFAM" id="SSF56300">
    <property type="entry name" value="Metallo-dependent phosphatases"/>
    <property type="match status" value="1"/>
</dbReference>
<dbReference type="GO" id="GO:0016787">
    <property type="term" value="F:hydrolase activity"/>
    <property type="evidence" value="ECO:0007669"/>
    <property type="project" value="InterPro"/>
</dbReference>
<dbReference type="Gene3D" id="3.60.21.10">
    <property type="match status" value="1"/>
</dbReference>
<evidence type="ECO:0000256" key="4">
    <source>
        <dbReference type="ARBA" id="ARBA00023136"/>
    </source>
</evidence>
<dbReference type="GO" id="GO:0006506">
    <property type="term" value="P:GPI anchor biosynthetic process"/>
    <property type="evidence" value="ECO:0007669"/>
    <property type="project" value="InterPro"/>
</dbReference>
<feature type="compositionally biased region" description="Basic and acidic residues" evidence="5">
    <location>
        <begin position="662"/>
        <end position="672"/>
    </location>
</feature>
<proteinExistence type="predicted"/>
<dbReference type="EMBL" id="JAVHNQ010000006">
    <property type="protein sequence ID" value="KAK6344200.1"/>
    <property type="molecule type" value="Genomic_DNA"/>
</dbReference>
<dbReference type="InterPro" id="IPR029052">
    <property type="entry name" value="Metallo-depent_PP-like"/>
</dbReference>
<keyword evidence="9" id="KW-1185">Reference proteome</keyword>
<gene>
    <name evidence="8" type="ORF">TWF696_007841</name>
</gene>
<dbReference type="PANTHER" id="PTHR13315:SF4">
    <property type="entry name" value="METALLOPHOSPHOESTERASE, ISOFORM E"/>
    <property type="match status" value="1"/>
</dbReference>
<protein>
    <recommendedName>
        <fullName evidence="7">Calcineurin-like phosphoesterase domain-containing protein</fullName>
    </recommendedName>
</protein>